<evidence type="ECO:0000313" key="2">
    <source>
        <dbReference type="EMBL" id="NYH81234.1"/>
    </source>
</evidence>
<evidence type="ECO:0000313" key="5">
    <source>
        <dbReference type="Proteomes" id="UP000533017"/>
    </source>
</evidence>
<feature type="region of interest" description="Disordered" evidence="1">
    <location>
        <begin position="1"/>
        <end position="50"/>
    </location>
</feature>
<feature type="compositionally biased region" description="Basic and acidic residues" evidence="1">
    <location>
        <begin position="10"/>
        <end position="26"/>
    </location>
</feature>
<evidence type="ECO:0000313" key="4">
    <source>
        <dbReference type="Proteomes" id="UP000199052"/>
    </source>
</evidence>
<dbReference type="EMBL" id="JACBZA010000001">
    <property type="protein sequence ID" value="NYH81234.1"/>
    <property type="molecule type" value="Genomic_DNA"/>
</dbReference>
<dbReference type="EMBL" id="FOOI01000022">
    <property type="protein sequence ID" value="SFH57042.1"/>
    <property type="molecule type" value="Genomic_DNA"/>
</dbReference>
<dbReference type="Proteomes" id="UP000533017">
    <property type="component" value="Unassembled WGS sequence"/>
</dbReference>
<name>A0A1I3B488_9ACTN</name>
<sequence length="224" mass="25658">MTNWSALSRRTAEEKMHREHLREHPAVMDMPDEASLHEIPNWKPEPRPEPGTGHVYIMSREPPWIHRLSALERRALPDELKKRTWHAVWYSNDGVPGSVECPVTHRRGVEEWAARQPAETVVEPRRGSLVNVPAKLPPAVNRAPDPGCGILRIWLDGQRPEWRAAWFDIYAGLAEFSHDDLREVITWADAQPAAEKVIQGDVLPHDEIDLADFRADPDLYLQGY</sequence>
<proteinExistence type="predicted"/>
<protein>
    <submittedName>
        <fullName evidence="3">Uncharacterized protein</fullName>
    </submittedName>
</protein>
<keyword evidence="5" id="KW-1185">Reference proteome</keyword>
<reference evidence="2 5" key="2">
    <citation type="submission" date="2020-07" db="EMBL/GenBank/DDBJ databases">
        <title>Sequencing the genomes of 1000 actinobacteria strains.</title>
        <authorList>
            <person name="Klenk H.-P."/>
        </authorList>
    </citation>
    <scope>NUCLEOTIDE SEQUENCE [LARGE SCALE GENOMIC DNA]</scope>
    <source>
        <strain evidence="2 5">DSM 45117</strain>
    </source>
</reference>
<evidence type="ECO:0000313" key="3">
    <source>
        <dbReference type="EMBL" id="SFH57042.1"/>
    </source>
</evidence>
<gene>
    <name evidence="2" type="ORF">FHR37_000085</name>
    <name evidence="3" type="ORF">SAMN05421678_12221</name>
</gene>
<accession>A0A1I3B488</accession>
<evidence type="ECO:0000256" key="1">
    <source>
        <dbReference type="SAM" id="MobiDB-lite"/>
    </source>
</evidence>
<organism evidence="3 4">
    <name type="scientific">Actinopolymorpha cephalotaxi</name>
    <dbReference type="NCBI Taxonomy" id="504797"/>
    <lineage>
        <taxon>Bacteria</taxon>
        <taxon>Bacillati</taxon>
        <taxon>Actinomycetota</taxon>
        <taxon>Actinomycetes</taxon>
        <taxon>Propionibacteriales</taxon>
        <taxon>Actinopolymorphaceae</taxon>
        <taxon>Actinopolymorpha</taxon>
    </lineage>
</organism>
<dbReference type="RefSeq" id="WP_237769101.1">
    <property type="nucleotide sequence ID" value="NZ_FOOI01000022.1"/>
</dbReference>
<reference evidence="3 4" key="1">
    <citation type="submission" date="2016-10" db="EMBL/GenBank/DDBJ databases">
        <authorList>
            <person name="de Groot N.N."/>
        </authorList>
    </citation>
    <scope>NUCLEOTIDE SEQUENCE [LARGE SCALE GENOMIC DNA]</scope>
    <source>
        <strain evidence="3 4">CPCC 202808</strain>
    </source>
</reference>
<dbReference type="AlphaFoldDB" id="A0A1I3B488"/>
<dbReference type="Proteomes" id="UP000199052">
    <property type="component" value="Unassembled WGS sequence"/>
</dbReference>